<dbReference type="STRING" id="1855383.SAMN05216548_10425"/>
<dbReference type="AlphaFoldDB" id="A0A1H9F7K3"/>
<keyword evidence="1" id="KW-0812">Transmembrane</keyword>
<dbReference type="EMBL" id="FOFG01000004">
    <property type="protein sequence ID" value="SEQ33835.1"/>
    <property type="molecule type" value="Genomic_DNA"/>
</dbReference>
<protein>
    <submittedName>
        <fullName evidence="2">Uncharacterized protein</fullName>
    </submittedName>
</protein>
<keyword evidence="1" id="KW-1133">Transmembrane helix</keyword>
<evidence type="ECO:0000256" key="1">
    <source>
        <dbReference type="SAM" id="Phobius"/>
    </source>
</evidence>
<accession>A0A1H9F7K3</accession>
<sequence>MWMSMAWNWFALLFGAWTIVAAIICVPIILRDERRARRKREAAEKH</sequence>
<evidence type="ECO:0000313" key="2">
    <source>
        <dbReference type="EMBL" id="SEQ33835.1"/>
    </source>
</evidence>
<keyword evidence="1" id="KW-0472">Membrane</keyword>
<dbReference type="RefSeq" id="WP_177176754.1">
    <property type="nucleotide sequence ID" value="NZ_FOFG01000004.1"/>
</dbReference>
<proteinExistence type="predicted"/>
<evidence type="ECO:0000313" key="3">
    <source>
        <dbReference type="Proteomes" id="UP000199647"/>
    </source>
</evidence>
<reference evidence="2 3" key="1">
    <citation type="submission" date="2016-10" db="EMBL/GenBank/DDBJ databases">
        <authorList>
            <person name="de Groot N.N."/>
        </authorList>
    </citation>
    <scope>NUCLEOTIDE SEQUENCE [LARGE SCALE GENOMIC DNA]</scope>
    <source>
        <strain evidence="2 3">A52C2</strain>
    </source>
</reference>
<organism evidence="2 3">
    <name type="scientific">Faunimonas pinastri</name>
    <dbReference type="NCBI Taxonomy" id="1855383"/>
    <lineage>
        <taxon>Bacteria</taxon>
        <taxon>Pseudomonadati</taxon>
        <taxon>Pseudomonadota</taxon>
        <taxon>Alphaproteobacteria</taxon>
        <taxon>Hyphomicrobiales</taxon>
        <taxon>Afifellaceae</taxon>
        <taxon>Faunimonas</taxon>
    </lineage>
</organism>
<name>A0A1H9F7K3_9HYPH</name>
<feature type="transmembrane region" description="Helical" evidence="1">
    <location>
        <begin position="6"/>
        <end position="30"/>
    </location>
</feature>
<dbReference type="Proteomes" id="UP000199647">
    <property type="component" value="Unassembled WGS sequence"/>
</dbReference>
<gene>
    <name evidence="2" type="ORF">SAMN05216548_10425</name>
</gene>
<keyword evidence="3" id="KW-1185">Reference proteome</keyword>